<keyword evidence="13" id="KW-0862">Zinc</keyword>
<keyword evidence="16" id="KW-1185">Reference proteome</keyword>
<feature type="binding site" evidence="10 13">
    <location>
        <position position="34"/>
    </location>
    <ligand>
        <name>a divalent metal cation</name>
        <dbReference type="ChEBI" id="CHEBI:60240"/>
    </ligand>
</feature>
<dbReference type="RefSeq" id="WP_183674192.1">
    <property type="nucleotide sequence ID" value="NZ_CBCRYX010000004.1"/>
</dbReference>
<comment type="function">
    <text evidence="10">Catalyzes the reversible epimerization of D-ribulose 5-phosphate to D-xylulose 5-phosphate.</text>
</comment>
<keyword evidence="13" id="KW-0464">Manganese</keyword>
<keyword evidence="8 10" id="KW-0479">Metal-binding</keyword>
<dbReference type="InterPro" id="IPR013785">
    <property type="entry name" value="Aldolase_TIM"/>
</dbReference>
<feature type="binding site" evidence="10 14">
    <location>
        <position position="7"/>
    </location>
    <ligand>
        <name>substrate</name>
    </ligand>
</feature>
<evidence type="ECO:0000256" key="12">
    <source>
        <dbReference type="PIRSR" id="PIRSR001461-1"/>
    </source>
</evidence>
<feature type="binding site" evidence="10 13">
    <location>
        <position position="32"/>
    </location>
    <ligand>
        <name>a divalent metal cation</name>
        <dbReference type="ChEBI" id="CHEBI:60240"/>
    </ligand>
</feature>
<protein>
    <recommendedName>
        <fullName evidence="7 10">Ribulose-phosphate 3-epimerase</fullName>
        <ecNumber evidence="7 10">5.1.3.1</ecNumber>
    </recommendedName>
</protein>
<dbReference type="FunFam" id="3.20.20.70:FF:000004">
    <property type="entry name" value="Ribulose-phosphate 3-epimerase"/>
    <property type="match status" value="1"/>
</dbReference>
<evidence type="ECO:0000256" key="4">
    <source>
        <dbReference type="ARBA" id="ARBA00001947"/>
    </source>
</evidence>
<sequence length="216" mass="24207">MVKVLPSLLASDFLNLESEMTRMEEAGVDIFHLDIMDGQFVPNISYGIPVCEAISKKTNIPLDVHLMTEDPDQFVREFRDMGVEYLSFHIEATPHAHRLITHIKDNNMKAGIVLNPQTPVKDIEYVLDIVDFVLVMTVNPGFGGQSFIESGVKKIAELDSIRTRENYDYLIEVDGGINDETAKVCRDAGADLLVSGSYLFKADDLRETIKDLKGEL</sequence>
<comment type="cofactor">
    <cofactor evidence="2">
        <name>Mn(2+)</name>
        <dbReference type="ChEBI" id="CHEBI:29035"/>
    </cofactor>
</comment>
<dbReference type="InterPro" id="IPR000056">
    <property type="entry name" value="Ribul_P_3_epim-like"/>
</dbReference>
<feature type="binding site" evidence="10">
    <location>
        <begin position="174"/>
        <end position="176"/>
    </location>
    <ligand>
        <name>substrate</name>
    </ligand>
</feature>
<dbReference type="NCBIfam" id="NF004076">
    <property type="entry name" value="PRK05581.1-4"/>
    <property type="match status" value="1"/>
</dbReference>
<dbReference type="Pfam" id="PF00834">
    <property type="entry name" value="Ribul_P_3_epim"/>
    <property type="match status" value="1"/>
</dbReference>
<name>A0A9Q2HFI8_9STAP</name>
<dbReference type="EC" id="5.1.3.1" evidence="7 10"/>
<comment type="cofactor">
    <cofactor evidence="3">
        <name>Co(2+)</name>
        <dbReference type="ChEBI" id="CHEBI:48828"/>
    </cofactor>
</comment>
<comment type="catalytic activity">
    <reaction evidence="1 10 11">
        <text>D-ribulose 5-phosphate = D-xylulose 5-phosphate</text>
        <dbReference type="Rhea" id="RHEA:13677"/>
        <dbReference type="ChEBI" id="CHEBI:57737"/>
        <dbReference type="ChEBI" id="CHEBI:58121"/>
        <dbReference type="EC" id="5.1.3.1"/>
    </reaction>
</comment>
<evidence type="ECO:0000313" key="15">
    <source>
        <dbReference type="EMBL" id="MBB5176183.1"/>
    </source>
</evidence>
<comment type="similarity">
    <text evidence="6 10 11">Belongs to the ribulose-phosphate 3-epimerase family.</text>
</comment>
<feature type="active site" description="Proton donor" evidence="10 12">
    <location>
        <position position="174"/>
    </location>
</feature>
<gene>
    <name evidence="10" type="primary">rpe</name>
    <name evidence="15" type="ORF">HNQ45_001070</name>
</gene>
<organism evidence="15 16">
    <name type="scientific">Nosocomiicoccus ampullae</name>
    <dbReference type="NCBI Taxonomy" id="489910"/>
    <lineage>
        <taxon>Bacteria</taxon>
        <taxon>Bacillati</taxon>
        <taxon>Bacillota</taxon>
        <taxon>Bacilli</taxon>
        <taxon>Bacillales</taxon>
        <taxon>Staphylococcaceae</taxon>
        <taxon>Nosocomiicoccus</taxon>
    </lineage>
</organism>
<comment type="cofactor">
    <cofactor evidence="4">
        <name>Zn(2+)</name>
        <dbReference type="ChEBI" id="CHEBI:29105"/>
    </cofactor>
</comment>
<dbReference type="InterPro" id="IPR011060">
    <property type="entry name" value="RibuloseP-bd_barrel"/>
</dbReference>
<evidence type="ECO:0000256" key="7">
    <source>
        <dbReference type="ARBA" id="ARBA00013188"/>
    </source>
</evidence>
<dbReference type="GO" id="GO:0005737">
    <property type="term" value="C:cytoplasm"/>
    <property type="evidence" value="ECO:0007669"/>
    <property type="project" value="UniProtKB-ARBA"/>
</dbReference>
<feature type="binding site" evidence="10 14">
    <location>
        <begin position="141"/>
        <end position="144"/>
    </location>
    <ligand>
        <name>substrate</name>
    </ligand>
</feature>
<dbReference type="Gene3D" id="3.20.20.70">
    <property type="entry name" value="Aldolase class I"/>
    <property type="match status" value="1"/>
</dbReference>
<evidence type="ECO:0000256" key="6">
    <source>
        <dbReference type="ARBA" id="ARBA00009541"/>
    </source>
</evidence>
<evidence type="ECO:0000313" key="16">
    <source>
        <dbReference type="Proteomes" id="UP000579136"/>
    </source>
</evidence>
<evidence type="ECO:0000256" key="14">
    <source>
        <dbReference type="PIRSR" id="PIRSR001461-3"/>
    </source>
</evidence>
<feature type="active site" description="Proton acceptor" evidence="10 12">
    <location>
        <position position="34"/>
    </location>
</feature>
<dbReference type="CDD" id="cd00429">
    <property type="entry name" value="RPE"/>
    <property type="match status" value="1"/>
</dbReference>
<evidence type="ECO:0000256" key="10">
    <source>
        <dbReference type="HAMAP-Rule" id="MF_02227"/>
    </source>
</evidence>
<comment type="cofactor">
    <cofactor evidence="10 13">
        <name>a divalent metal cation</name>
        <dbReference type="ChEBI" id="CHEBI:60240"/>
    </cofactor>
    <text evidence="10 13">Binds 1 divalent metal cation per subunit.</text>
</comment>
<dbReference type="Proteomes" id="UP000579136">
    <property type="component" value="Unassembled WGS sequence"/>
</dbReference>
<reference evidence="15 16" key="1">
    <citation type="submission" date="2020-08" db="EMBL/GenBank/DDBJ databases">
        <title>Genomic Encyclopedia of Type Strains, Phase IV (KMG-IV): sequencing the most valuable type-strain genomes for metagenomic binning, comparative biology and taxonomic classification.</title>
        <authorList>
            <person name="Goeker M."/>
        </authorList>
    </citation>
    <scope>NUCLEOTIDE SEQUENCE [LARGE SCALE GENOMIC DNA]</scope>
    <source>
        <strain evidence="15 16">DSM 19163</strain>
    </source>
</reference>
<keyword evidence="10 11" id="KW-0119">Carbohydrate metabolism</keyword>
<dbReference type="GO" id="GO:0019323">
    <property type="term" value="P:pentose catabolic process"/>
    <property type="evidence" value="ECO:0007669"/>
    <property type="project" value="UniProtKB-UniRule"/>
</dbReference>
<dbReference type="PANTHER" id="PTHR11749">
    <property type="entry name" value="RIBULOSE-5-PHOSPHATE-3-EPIMERASE"/>
    <property type="match status" value="1"/>
</dbReference>
<comment type="cofactor">
    <cofactor evidence="5">
        <name>Fe(2+)</name>
        <dbReference type="ChEBI" id="CHEBI:29033"/>
    </cofactor>
</comment>
<keyword evidence="13" id="KW-0170">Cobalt</keyword>
<evidence type="ECO:0000256" key="3">
    <source>
        <dbReference type="ARBA" id="ARBA00001941"/>
    </source>
</evidence>
<feature type="binding site" evidence="10 14">
    <location>
        <position position="65"/>
    </location>
    <ligand>
        <name>substrate</name>
    </ligand>
</feature>
<evidence type="ECO:0000256" key="9">
    <source>
        <dbReference type="ARBA" id="ARBA00023235"/>
    </source>
</evidence>
<comment type="caution">
    <text evidence="15">The sequence shown here is derived from an EMBL/GenBank/DDBJ whole genome shotgun (WGS) entry which is preliminary data.</text>
</comment>
<feature type="binding site" evidence="10 13">
    <location>
        <position position="174"/>
    </location>
    <ligand>
        <name>a divalent metal cation</name>
        <dbReference type="ChEBI" id="CHEBI:60240"/>
    </ligand>
</feature>
<dbReference type="PROSITE" id="PS01085">
    <property type="entry name" value="RIBUL_P_3_EPIMER_1"/>
    <property type="match status" value="1"/>
</dbReference>
<proteinExistence type="inferred from homology"/>
<feature type="binding site" evidence="14">
    <location>
        <position position="176"/>
    </location>
    <ligand>
        <name>substrate</name>
    </ligand>
</feature>
<evidence type="ECO:0000256" key="11">
    <source>
        <dbReference type="PIRNR" id="PIRNR001461"/>
    </source>
</evidence>
<dbReference type="SUPFAM" id="SSF51366">
    <property type="entry name" value="Ribulose-phoshate binding barrel"/>
    <property type="match status" value="1"/>
</dbReference>
<dbReference type="PROSITE" id="PS01086">
    <property type="entry name" value="RIBUL_P_3_EPIMER_2"/>
    <property type="match status" value="1"/>
</dbReference>
<evidence type="ECO:0000256" key="1">
    <source>
        <dbReference type="ARBA" id="ARBA00001782"/>
    </source>
</evidence>
<dbReference type="AlphaFoldDB" id="A0A9Q2HFI8"/>
<dbReference type="EMBL" id="JACHHF010000005">
    <property type="protein sequence ID" value="MBB5176183.1"/>
    <property type="molecule type" value="Genomic_DNA"/>
</dbReference>
<dbReference type="GO" id="GO:0004750">
    <property type="term" value="F:D-ribulose-phosphate 3-epimerase activity"/>
    <property type="evidence" value="ECO:0007669"/>
    <property type="project" value="UniProtKB-UniRule"/>
</dbReference>
<dbReference type="InterPro" id="IPR026019">
    <property type="entry name" value="Ribul_P_3_epim"/>
</dbReference>
<evidence type="ECO:0000256" key="13">
    <source>
        <dbReference type="PIRSR" id="PIRSR001461-2"/>
    </source>
</evidence>
<dbReference type="PIRSF" id="PIRSF001461">
    <property type="entry name" value="RPE"/>
    <property type="match status" value="1"/>
</dbReference>
<feature type="binding site" evidence="10 14">
    <location>
        <begin position="196"/>
        <end position="197"/>
    </location>
    <ligand>
        <name>substrate</name>
    </ligand>
</feature>
<evidence type="ECO:0000256" key="5">
    <source>
        <dbReference type="ARBA" id="ARBA00001954"/>
    </source>
</evidence>
<accession>A0A9Q2HFI8</accession>
<dbReference type="GO" id="GO:0006098">
    <property type="term" value="P:pentose-phosphate shunt"/>
    <property type="evidence" value="ECO:0007669"/>
    <property type="project" value="UniProtKB-UniRule"/>
</dbReference>
<comment type="pathway">
    <text evidence="10">Carbohydrate degradation.</text>
</comment>
<evidence type="ECO:0000256" key="2">
    <source>
        <dbReference type="ARBA" id="ARBA00001936"/>
    </source>
</evidence>
<dbReference type="NCBIfam" id="TIGR01163">
    <property type="entry name" value="rpe"/>
    <property type="match status" value="1"/>
</dbReference>
<dbReference type="HAMAP" id="MF_02227">
    <property type="entry name" value="RPE"/>
    <property type="match status" value="1"/>
</dbReference>
<feature type="binding site" evidence="10 13">
    <location>
        <position position="65"/>
    </location>
    <ligand>
        <name>a divalent metal cation</name>
        <dbReference type="ChEBI" id="CHEBI:60240"/>
    </ligand>
</feature>
<dbReference type="GO" id="GO:0046872">
    <property type="term" value="F:metal ion binding"/>
    <property type="evidence" value="ECO:0007669"/>
    <property type="project" value="UniProtKB-UniRule"/>
</dbReference>
<evidence type="ECO:0000256" key="8">
    <source>
        <dbReference type="ARBA" id="ARBA00022723"/>
    </source>
</evidence>
<keyword evidence="9 10" id="KW-0413">Isomerase</keyword>